<organism evidence="5 6">
    <name type="scientific">Riccia fluitans</name>
    <dbReference type="NCBI Taxonomy" id="41844"/>
    <lineage>
        <taxon>Eukaryota</taxon>
        <taxon>Viridiplantae</taxon>
        <taxon>Streptophyta</taxon>
        <taxon>Embryophyta</taxon>
        <taxon>Marchantiophyta</taxon>
        <taxon>Marchantiopsida</taxon>
        <taxon>Marchantiidae</taxon>
        <taxon>Marchantiales</taxon>
        <taxon>Ricciaceae</taxon>
        <taxon>Riccia</taxon>
    </lineage>
</organism>
<dbReference type="Proteomes" id="UP001605036">
    <property type="component" value="Unassembled WGS sequence"/>
</dbReference>
<dbReference type="PROSITE" id="PS50004">
    <property type="entry name" value="C2"/>
    <property type="match status" value="1"/>
</dbReference>
<name>A0ABD1YNV1_9MARC</name>
<evidence type="ECO:0000313" key="5">
    <source>
        <dbReference type="EMBL" id="KAL2632271.1"/>
    </source>
</evidence>
<dbReference type="SUPFAM" id="SSF49562">
    <property type="entry name" value="C2 domain (Calcium/lipid-binding domain, CaLB)"/>
    <property type="match status" value="1"/>
</dbReference>
<dbReference type="PANTHER" id="PTHR46502:SF2">
    <property type="entry name" value="16 KDA PHLOEM PROTEIN 2"/>
    <property type="match status" value="1"/>
</dbReference>
<dbReference type="SMART" id="SM00239">
    <property type="entry name" value="C2"/>
    <property type="match status" value="1"/>
</dbReference>
<dbReference type="InterPro" id="IPR035892">
    <property type="entry name" value="C2_domain_sf"/>
</dbReference>
<accession>A0ABD1YNV1</accession>
<keyword evidence="1" id="KW-0479">Metal-binding</keyword>
<keyword evidence="2" id="KW-0106">Calcium</keyword>
<proteinExistence type="predicted"/>
<gene>
    <name evidence="5" type="ORF">R1flu_016957</name>
</gene>
<evidence type="ECO:0000256" key="2">
    <source>
        <dbReference type="ARBA" id="ARBA00022837"/>
    </source>
</evidence>
<dbReference type="InterPro" id="IPR000008">
    <property type="entry name" value="C2_dom"/>
</dbReference>
<evidence type="ECO:0000259" key="4">
    <source>
        <dbReference type="PROSITE" id="PS50004"/>
    </source>
</evidence>
<reference evidence="5 6" key="1">
    <citation type="submission" date="2024-09" db="EMBL/GenBank/DDBJ databases">
        <title>Chromosome-scale assembly of Riccia fluitans.</title>
        <authorList>
            <person name="Paukszto L."/>
            <person name="Sawicki J."/>
            <person name="Karawczyk K."/>
            <person name="Piernik-Szablinska J."/>
            <person name="Szczecinska M."/>
            <person name="Mazdziarz M."/>
        </authorList>
    </citation>
    <scope>NUCLEOTIDE SEQUENCE [LARGE SCALE GENOMIC DNA]</scope>
    <source>
        <strain evidence="5">Rf_01</strain>
        <tissue evidence="5">Aerial parts of the thallus</tissue>
    </source>
</reference>
<evidence type="ECO:0000313" key="6">
    <source>
        <dbReference type="Proteomes" id="UP001605036"/>
    </source>
</evidence>
<dbReference type="GO" id="GO:0046872">
    <property type="term" value="F:metal ion binding"/>
    <property type="evidence" value="ECO:0007669"/>
    <property type="project" value="UniProtKB-KW"/>
</dbReference>
<evidence type="ECO:0000256" key="3">
    <source>
        <dbReference type="SAM" id="MobiDB-lite"/>
    </source>
</evidence>
<keyword evidence="6" id="KW-1185">Reference proteome</keyword>
<feature type="domain" description="C2" evidence="4">
    <location>
        <begin position="1"/>
        <end position="110"/>
    </location>
</feature>
<protein>
    <recommendedName>
        <fullName evidence="4">C2 domain-containing protein</fullName>
    </recommendedName>
</protein>
<dbReference type="Gene3D" id="2.60.40.150">
    <property type="entry name" value="C2 domain"/>
    <property type="match status" value="1"/>
</dbReference>
<feature type="compositionally biased region" description="Basic and acidic residues" evidence="3">
    <location>
        <begin position="190"/>
        <end position="214"/>
    </location>
</feature>
<feature type="compositionally biased region" description="Acidic residues" evidence="3">
    <location>
        <begin position="215"/>
        <end position="224"/>
    </location>
</feature>
<comment type="caution">
    <text evidence="5">The sequence shown here is derived from an EMBL/GenBank/DDBJ whole genome shotgun (WGS) entry which is preliminary data.</text>
</comment>
<dbReference type="AlphaFoldDB" id="A0ABD1YNV1"/>
<feature type="region of interest" description="Disordered" evidence="3">
    <location>
        <begin position="189"/>
        <end position="224"/>
    </location>
</feature>
<evidence type="ECO:0000256" key="1">
    <source>
        <dbReference type="ARBA" id="ARBA00022723"/>
    </source>
</evidence>
<dbReference type="EMBL" id="JBHFFA010000004">
    <property type="protein sequence ID" value="KAL2632271.1"/>
    <property type="molecule type" value="Genomic_DNA"/>
</dbReference>
<dbReference type="Pfam" id="PF00168">
    <property type="entry name" value="C2"/>
    <property type="match status" value="1"/>
</dbReference>
<dbReference type="PANTHER" id="PTHR46502">
    <property type="entry name" value="C2 DOMAIN-CONTAINING"/>
    <property type="match status" value="1"/>
</dbReference>
<sequence length="224" mass="25252">MTRAGELIIRLKQVKGVRGDEALGIGKADLYANLSLGGEKRSSQVVNDGGGDTAWNEEFSFKIAAYVNMALYEKLRIYIYDSDYWGDSRRGTAWIDVKSLLDEDSPDEIPDQEYPVVFHGEQRGVIIAGFTFKPANVLPVVKPQLTTVEDSQDDSAIEQLIHNIQDMKPFHRKPKKRILTAEQTVLVAQTEEKQPSEEVEEKKAEHAKVHKQWDSESESSSDDE</sequence>